<organism evidence="3 4">
    <name type="scientific">Phlebiopsis gigantea (strain 11061_1 CR5-6)</name>
    <name type="common">White-rot fungus</name>
    <name type="synonym">Peniophora gigantea</name>
    <dbReference type="NCBI Taxonomy" id="745531"/>
    <lineage>
        <taxon>Eukaryota</taxon>
        <taxon>Fungi</taxon>
        <taxon>Dikarya</taxon>
        <taxon>Basidiomycota</taxon>
        <taxon>Agaricomycotina</taxon>
        <taxon>Agaricomycetes</taxon>
        <taxon>Polyporales</taxon>
        <taxon>Phanerochaetaceae</taxon>
        <taxon>Phlebiopsis</taxon>
    </lineage>
</organism>
<feature type="region of interest" description="Disordered" evidence="1">
    <location>
        <begin position="314"/>
        <end position="336"/>
    </location>
</feature>
<accession>A0A0C3S0L4</accession>
<feature type="compositionally biased region" description="Low complexity" evidence="1">
    <location>
        <begin position="315"/>
        <end position="329"/>
    </location>
</feature>
<proteinExistence type="predicted"/>
<dbReference type="HOGENOM" id="CLU_826689_0_0_1"/>
<name>A0A0C3S0L4_PHLG1</name>
<evidence type="ECO:0000313" key="4">
    <source>
        <dbReference type="Proteomes" id="UP000053257"/>
    </source>
</evidence>
<evidence type="ECO:0000256" key="2">
    <source>
        <dbReference type="SAM" id="SignalP"/>
    </source>
</evidence>
<dbReference type="AlphaFoldDB" id="A0A0C3S0L4"/>
<sequence>MKAAPCFLAVLAATAHLAACAPVRAPFADGGRPLPIPPPDADFSRRPPRAESAIISPFGGAPGANSVEQDLRHHEASSDNGRFSGRSAANAAFSLSRWVGLTLRARLERSSAIALPLSSAAGLRTSERRARIQHSQKRTNSTALGVSTRARQRDTAHGTAAPPAHLECRRPDRGTPNVNGARRTGRRWSWRTSAAIRRRISEARREGGTACTYGTGTAPFGMVPMGAHAARMAAAVTKAKANEMGVFMVAGVKGVWLQLCWSALCPRAVLGRTHHQCPGGFRVGGEGRRSSRAGGEEMHVHNMSVIVAARGTATSESSLSGPMSGSVESAVDAQTP</sequence>
<reference evidence="3 4" key="1">
    <citation type="journal article" date="2014" name="PLoS Genet.">
        <title>Analysis of the Phlebiopsis gigantea genome, transcriptome and secretome provides insight into its pioneer colonization strategies of wood.</title>
        <authorList>
            <person name="Hori C."/>
            <person name="Ishida T."/>
            <person name="Igarashi K."/>
            <person name="Samejima M."/>
            <person name="Suzuki H."/>
            <person name="Master E."/>
            <person name="Ferreira P."/>
            <person name="Ruiz-Duenas F.J."/>
            <person name="Held B."/>
            <person name="Canessa P."/>
            <person name="Larrondo L.F."/>
            <person name="Schmoll M."/>
            <person name="Druzhinina I.S."/>
            <person name="Kubicek C.P."/>
            <person name="Gaskell J.A."/>
            <person name="Kersten P."/>
            <person name="St John F."/>
            <person name="Glasner J."/>
            <person name="Sabat G."/>
            <person name="Splinter BonDurant S."/>
            <person name="Syed K."/>
            <person name="Yadav J."/>
            <person name="Mgbeahuruike A.C."/>
            <person name="Kovalchuk A."/>
            <person name="Asiegbu F.O."/>
            <person name="Lackner G."/>
            <person name="Hoffmeister D."/>
            <person name="Rencoret J."/>
            <person name="Gutierrez A."/>
            <person name="Sun H."/>
            <person name="Lindquist E."/>
            <person name="Barry K."/>
            <person name="Riley R."/>
            <person name="Grigoriev I.V."/>
            <person name="Henrissat B."/>
            <person name="Kues U."/>
            <person name="Berka R.M."/>
            <person name="Martinez A.T."/>
            <person name="Covert S.F."/>
            <person name="Blanchette R.A."/>
            <person name="Cullen D."/>
        </authorList>
    </citation>
    <scope>NUCLEOTIDE SEQUENCE [LARGE SCALE GENOMIC DNA]</scope>
    <source>
        <strain evidence="3 4">11061_1 CR5-6</strain>
    </source>
</reference>
<dbReference type="Proteomes" id="UP000053257">
    <property type="component" value="Unassembled WGS sequence"/>
</dbReference>
<feature type="signal peptide" evidence="2">
    <location>
        <begin position="1"/>
        <end position="20"/>
    </location>
</feature>
<protein>
    <submittedName>
        <fullName evidence="3">Uncharacterized protein</fullName>
    </submittedName>
</protein>
<feature type="chain" id="PRO_5002181162" evidence="2">
    <location>
        <begin position="21"/>
        <end position="336"/>
    </location>
</feature>
<dbReference type="EMBL" id="KN840667">
    <property type="protein sequence ID" value="KIP02547.1"/>
    <property type="molecule type" value="Genomic_DNA"/>
</dbReference>
<keyword evidence="2" id="KW-0732">Signal</keyword>
<gene>
    <name evidence="3" type="ORF">PHLGIDRAFT_16459</name>
</gene>
<feature type="region of interest" description="Disordered" evidence="1">
    <location>
        <begin position="126"/>
        <end position="186"/>
    </location>
</feature>
<evidence type="ECO:0000313" key="3">
    <source>
        <dbReference type="EMBL" id="KIP02547.1"/>
    </source>
</evidence>
<evidence type="ECO:0000256" key="1">
    <source>
        <dbReference type="SAM" id="MobiDB-lite"/>
    </source>
</evidence>
<keyword evidence="4" id="KW-1185">Reference proteome</keyword>